<comment type="subcellular location">
    <subcellularLocation>
        <location evidence="1">Nucleus</location>
    </subcellularLocation>
</comment>
<evidence type="ECO:0000256" key="1">
    <source>
        <dbReference type="ARBA" id="ARBA00004123"/>
    </source>
</evidence>
<keyword evidence="3" id="KW-0238">DNA-binding</keyword>
<protein>
    <recommendedName>
        <fullName evidence="6">MADS-box domain-containing protein</fullName>
    </recommendedName>
</protein>
<dbReference type="SUPFAM" id="SSF55455">
    <property type="entry name" value="SRF-like"/>
    <property type="match status" value="1"/>
</dbReference>
<keyword evidence="5" id="KW-0539">Nucleus</keyword>
<dbReference type="EMBL" id="JABFAA010352106">
    <property type="protein sequence ID" value="MBA0702534.1"/>
    <property type="molecule type" value="Genomic_DNA"/>
</dbReference>
<dbReference type="InterPro" id="IPR002100">
    <property type="entry name" value="TF_MADSbox"/>
</dbReference>
<comment type="caution">
    <text evidence="7">The sequence shown here is derived from an EMBL/GenBank/DDBJ whole genome shotgun (WGS) entry which is preliminary data.</text>
</comment>
<organism evidence="7 8">
    <name type="scientific">Gossypium aridum</name>
    <name type="common">American cotton</name>
    <name type="synonym">Erioxylum aridum</name>
    <dbReference type="NCBI Taxonomy" id="34290"/>
    <lineage>
        <taxon>Eukaryota</taxon>
        <taxon>Viridiplantae</taxon>
        <taxon>Streptophyta</taxon>
        <taxon>Embryophyta</taxon>
        <taxon>Tracheophyta</taxon>
        <taxon>Spermatophyta</taxon>
        <taxon>Magnoliopsida</taxon>
        <taxon>eudicotyledons</taxon>
        <taxon>Gunneridae</taxon>
        <taxon>Pentapetalae</taxon>
        <taxon>rosids</taxon>
        <taxon>malvids</taxon>
        <taxon>Malvales</taxon>
        <taxon>Malvaceae</taxon>
        <taxon>Malvoideae</taxon>
        <taxon>Gossypium</taxon>
    </lineage>
</organism>
<proteinExistence type="predicted"/>
<reference evidence="7 8" key="1">
    <citation type="journal article" date="2019" name="Genome Biol. Evol.">
        <title>Insights into the evolution of the New World diploid cottons (Gossypium, subgenus Houzingenia) based on genome sequencing.</title>
        <authorList>
            <person name="Grover C.E."/>
            <person name="Arick M.A. 2nd"/>
            <person name="Thrash A."/>
            <person name="Conover J.L."/>
            <person name="Sanders W.S."/>
            <person name="Peterson D.G."/>
            <person name="Frelichowski J.E."/>
            <person name="Scheffler J.A."/>
            <person name="Scheffler B.E."/>
            <person name="Wendel J.F."/>
        </authorList>
    </citation>
    <scope>NUCLEOTIDE SEQUENCE [LARGE SCALE GENOMIC DNA]</scope>
    <source>
        <strain evidence="7">185</strain>
        <tissue evidence="7">Leaf</tissue>
    </source>
</reference>
<dbReference type="AlphaFoldDB" id="A0A7J8YTU7"/>
<evidence type="ECO:0000256" key="3">
    <source>
        <dbReference type="ARBA" id="ARBA00023125"/>
    </source>
</evidence>
<dbReference type="GO" id="GO:0000981">
    <property type="term" value="F:DNA-binding transcription factor activity, RNA polymerase II-specific"/>
    <property type="evidence" value="ECO:0007669"/>
    <property type="project" value="TreeGrafter"/>
</dbReference>
<evidence type="ECO:0000256" key="2">
    <source>
        <dbReference type="ARBA" id="ARBA00023015"/>
    </source>
</evidence>
<dbReference type="SMART" id="SM00432">
    <property type="entry name" value="MADS"/>
    <property type="match status" value="1"/>
</dbReference>
<dbReference type="PRINTS" id="PR00404">
    <property type="entry name" value="MADSDOMAIN"/>
</dbReference>
<dbReference type="GO" id="GO:0005634">
    <property type="term" value="C:nucleus"/>
    <property type="evidence" value="ECO:0007669"/>
    <property type="project" value="UniProtKB-SubCell"/>
</dbReference>
<dbReference type="Gene3D" id="3.40.1810.10">
    <property type="entry name" value="Transcription factor, MADS-box"/>
    <property type="match status" value="1"/>
</dbReference>
<dbReference type="PANTHER" id="PTHR11945">
    <property type="entry name" value="MADS BOX PROTEIN"/>
    <property type="match status" value="1"/>
</dbReference>
<dbReference type="PROSITE" id="PS50066">
    <property type="entry name" value="MADS_BOX_2"/>
    <property type="match status" value="1"/>
</dbReference>
<dbReference type="InterPro" id="IPR036879">
    <property type="entry name" value="TF_MADSbox_sf"/>
</dbReference>
<keyword evidence="2" id="KW-0805">Transcription regulation</keyword>
<evidence type="ECO:0000256" key="5">
    <source>
        <dbReference type="ARBA" id="ARBA00023242"/>
    </source>
</evidence>
<evidence type="ECO:0000313" key="8">
    <source>
        <dbReference type="Proteomes" id="UP000593577"/>
    </source>
</evidence>
<dbReference type="GO" id="GO:0046983">
    <property type="term" value="F:protein dimerization activity"/>
    <property type="evidence" value="ECO:0007669"/>
    <property type="project" value="InterPro"/>
</dbReference>
<name>A0A7J8YTU7_GOSAI</name>
<keyword evidence="8" id="KW-1185">Reference proteome</keyword>
<sequence>MASENLRGTKIATSKRRCSLFKKAAELSTLCGARVAIVVISKKGKVSMFPDSDTVIHRYINRKNNFQTSYSSKEEEFMKNEVAEESVDQSVNSFSHGFASSSLLAILMVSPPVLAFADSFKYDHYDAG</sequence>
<evidence type="ECO:0000259" key="6">
    <source>
        <dbReference type="PROSITE" id="PS50066"/>
    </source>
</evidence>
<accession>A0A7J8YTU7</accession>
<evidence type="ECO:0000256" key="4">
    <source>
        <dbReference type="ARBA" id="ARBA00023163"/>
    </source>
</evidence>
<feature type="non-terminal residue" evidence="7">
    <location>
        <position position="128"/>
    </location>
</feature>
<dbReference type="Pfam" id="PF00319">
    <property type="entry name" value="SRF-TF"/>
    <property type="match status" value="1"/>
</dbReference>
<dbReference type="GO" id="GO:0000978">
    <property type="term" value="F:RNA polymerase II cis-regulatory region sequence-specific DNA binding"/>
    <property type="evidence" value="ECO:0007669"/>
    <property type="project" value="TreeGrafter"/>
</dbReference>
<dbReference type="Proteomes" id="UP000593577">
    <property type="component" value="Unassembled WGS sequence"/>
</dbReference>
<keyword evidence="4" id="KW-0804">Transcription</keyword>
<gene>
    <name evidence="7" type="ORF">Goari_005677</name>
</gene>
<dbReference type="PANTHER" id="PTHR11945:SF818">
    <property type="entry name" value="AGAMOUS-LIKE MADS-BOX PROTEIN AGL62"/>
    <property type="match status" value="1"/>
</dbReference>
<evidence type="ECO:0000313" key="7">
    <source>
        <dbReference type="EMBL" id="MBA0702534.1"/>
    </source>
</evidence>
<feature type="domain" description="MADS-box" evidence="6">
    <location>
        <begin position="4"/>
        <end position="53"/>
    </location>
</feature>